<organism evidence="3 4">
    <name type="scientific">Octopus sinensis</name>
    <name type="common">East Asian common octopus</name>
    <dbReference type="NCBI Taxonomy" id="2607531"/>
    <lineage>
        <taxon>Eukaryota</taxon>
        <taxon>Metazoa</taxon>
        <taxon>Spiralia</taxon>
        <taxon>Lophotrochozoa</taxon>
        <taxon>Mollusca</taxon>
        <taxon>Cephalopoda</taxon>
        <taxon>Coleoidea</taxon>
        <taxon>Octopodiformes</taxon>
        <taxon>Octopoda</taxon>
        <taxon>Incirrata</taxon>
        <taxon>Octopodidae</taxon>
        <taxon>Octopus</taxon>
    </lineage>
</organism>
<dbReference type="KEGG" id="osn:115223263"/>
<gene>
    <name evidence="4" type="primary">LOC115223263</name>
</gene>
<feature type="domain" description="U3 small nucleolar RNA-associated protein 20 C-terminal" evidence="2">
    <location>
        <begin position="34"/>
        <end position="177"/>
    </location>
</feature>
<dbReference type="InterPro" id="IPR057525">
    <property type="entry name" value="UTP20_C"/>
</dbReference>
<protein>
    <submittedName>
        <fullName evidence="4">Small subunit processome component 20 homolog</fullName>
    </submittedName>
</protein>
<feature type="compositionally biased region" description="Acidic residues" evidence="1">
    <location>
        <begin position="1"/>
        <end position="27"/>
    </location>
</feature>
<accession>A0A6P7TEK3</accession>
<proteinExistence type="predicted"/>
<name>A0A6P7TEK3_9MOLL</name>
<dbReference type="GO" id="GO:0030686">
    <property type="term" value="C:90S preribosome"/>
    <property type="evidence" value="ECO:0007669"/>
    <property type="project" value="TreeGrafter"/>
</dbReference>
<feature type="region of interest" description="Disordered" evidence="1">
    <location>
        <begin position="1"/>
        <end position="30"/>
    </location>
</feature>
<evidence type="ECO:0000313" key="4">
    <source>
        <dbReference type="RefSeq" id="XP_029649624.1"/>
    </source>
</evidence>
<dbReference type="Pfam" id="PF23099">
    <property type="entry name" value="UTP20_C"/>
    <property type="match status" value="1"/>
</dbReference>
<dbReference type="PANTHER" id="PTHR17695:SF11">
    <property type="entry name" value="SMALL SUBUNIT PROCESSOME COMPONENT 20 HOMOLOG"/>
    <property type="match status" value="1"/>
</dbReference>
<dbReference type="AlphaFoldDB" id="A0A6P7TEK3"/>
<reference evidence="4" key="1">
    <citation type="submission" date="2025-08" db="UniProtKB">
        <authorList>
            <consortium name="RefSeq"/>
        </authorList>
    </citation>
    <scope>IDENTIFICATION</scope>
</reference>
<dbReference type="PANTHER" id="PTHR17695">
    <property type="entry name" value="SMALL SUBUNIT PROCESSOME COMPONENT 20 HOMOLOG"/>
    <property type="match status" value="1"/>
</dbReference>
<dbReference type="RefSeq" id="XP_029649624.1">
    <property type="nucleotide sequence ID" value="XM_029793764.2"/>
</dbReference>
<evidence type="ECO:0000259" key="2">
    <source>
        <dbReference type="Pfam" id="PF23099"/>
    </source>
</evidence>
<dbReference type="GO" id="GO:0032040">
    <property type="term" value="C:small-subunit processome"/>
    <property type="evidence" value="ECO:0007669"/>
    <property type="project" value="TreeGrafter"/>
</dbReference>
<evidence type="ECO:0000256" key="1">
    <source>
        <dbReference type="SAM" id="MobiDB-lite"/>
    </source>
</evidence>
<evidence type="ECO:0000313" key="3">
    <source>
        <dbReference type="Proteomes" id="UP000515154"/>
    </source>
</evidence>
<keyword evidence="3" id="KW-1185">Reference proteome</keyword>
<dbReference type="InterPro" id="IPR052575">
    <property type="entry name" value="SSU_processome_comp_20"/>
</dbReference>
<sequence length="193" mass="22479">MDVEEEEDEDEEEEDGEKEGEKEDEGPGEYRVSLPWVTRKMIHEAHYENIHNPRSVLKRSYVFKWFAAVAIDLGPELLADIIHIALPALHRELNNTRRMPDPKLKALTQEVLELLKKTVGTTVFSEKFAQAQKIRMERISSRKQKRAVEAVTRPDISYKRKQKQNIAKVAAKKRKVEKIRTMKVLKGKFSRKS</sequence>
<dbReference type="Proteomes" id="UP000515154">
    <property type="component" value="Linkage group LG22"/>
</dbReference>